<dbReference type="InterPro" id="IPR029016">
    <property type="entry name" value="GAF-like_dom_sf"/>
</dbReference>
<dbReference type="AlphaFoldDB" id="A0A1Y5P5K4"/>
<keyword evidence="2" id="KW-0238">DNA-binding</keyword>
<feature type="domain" description="IclR-ED" evidence="5">
    <location>
        <begin position="85"/>
        <end position="270"/>
    </location>
</feature>
<dbReference type="Pfam" id="PF09339">
    <property type="entry name" value="HTH_IclR"/>
    <property type="match status" value="1"/>
</dbReference>
<keyword evidence="3" id="KW-0804">Transcription</keyword>
<dbReference type="InterPro" id="IPR014757">
    <property type="entry name" value="Tscrpt_reg_IclR_C"/>
</dbReference>
<dbReference type="SMART" id="SM00346">
    <property type="entry name" value="HTH_ICLR"/>
    <property type="match status" value="1"/>
</dbReference>
<name>A0A1Y5P5K4_9MICO</name>
<dbReference type="PANTHER" id="PTHR30136">
    <property type="entry name" value="HELIX-TURN-HELIX TRANSCRIPTIONAL REGULATOR, ICLR FAMILY"/>
    <property type="match status" value="1"/>
</dbReference>
<dbReference type="Gene3D" id="1.10.10.10">
    <property type="entry name" value="Winged helix-like DNA-binding domain superfamily/Winged helix DNA-binding domain"/>
    <property type="match status" value="1"/>
</dbReference>
<evidence type="ECO:0000256" key="2">
    <source>
        <dbReference type="ARBA" id="ARBA00023125"/>
    </source>
</evidence>
<dbReference type="PROSITE" id="PS51078">
    <property type="entry name" value="ICLR_ED"/>
    <property type="match status" value="1"/>
</dbReference>
<evidence type="ECO:0000259" key="4">
    <source>
        <dbReference type="PROSITE" id="PS51077"/>
    </source>
</evidence>
<organism evidence="6">
    <name type="scientific">uncultured Microbacterium sp</name>
    <dbReference type="NCBI Taxonomy" id="191216"/>
    <lineage>
        <taxon>Bacteria</taxon>
        <taxon>Bacillati</taxon>
        <taxon>Actinomycetota</taxon>
        <taxon>Actinomycetes</taxon>
        <taxon>Micrococcales</taxon>
        <taxon>Microbacteriaceae</taxon>
        <taxon>Microbacterium</taxon>
        <taxon>environmental samples</taxon>
    </lineage>
</organism>
<dbReference type="InterPro" id="IPR005471">
    <property type="entry name" value="Tscrpt_reg_IclR_N"/>
</dbReference>
<dbReference type="InterPro" id="IPR036390">
    <property type="entry name" value="WH_DNA-bd_sf"/>
</dbReference>
<dbReference type="InterPro" id="IPR036388">
    <property type="entry name" value="WH-like_DNA-bd_sf"/>
</dbReference>
<proteinExistence type="predicted"/>
<gene>
    <name evidence="6" type="ORF">MIPYR_100045</name>
</gene>
<evidence type="ECO:0000313" key="6">
    <source>
        <dbReference type="EMBL" id="SBS71198.1"/>
    </source>
</evidence>
<dbReference type="SUPFAM" id="SSF46785">
    <property type="entry name" value="Winged helix' DNA-binding domain"/>
    <property type="match status" value="1"/>
</dbReference>
<dbReference type="GO" id="GO:0003700">
    <property type="term" value="F:DNA-binding transcription factor activity"/>
    <property type="evidence" value="ECO:0007669"/>
    <property type="project" value="TreeGrafter"/>
</dbReference>
<evidence type="ECO:0000256" key="3">
    <source>
        <dbReference type="ARBA" id="ARBA00023163"/>
    </source>
</evidence>
<dbReference type="SUPFAM" id="SSF55781">
    <property type="entry name" value="GAF domain-like"/>
    <property type="match status" value="1"/>
</dbReference>
<dbReference type="InterPro" id="IPR050707">
    <property type="entry name" value="HTH_MetabolicPath_Reg"/>
</dbReference>
<reference evidence="6" key="1">
    <citation type="submission" date="2016-03" db="EMBL/GenBank/DDBJ databases">
        <authorList>
            <person name="Ploux O."/>
        </authorList>
    </citation>
    <scope>NUCLEOTIDE SEQUENCE</scope>
    <source>
        <strain evidence="6">UC1</strain>
    </source>
</reference>
<accession>A0A1Y5P5K4</accession>
<dbReference type="GO" id="GO:0003677">
    <property type="term" value="F:DNA binding"/>
    <property type="evidence" value="ECO:0007669"/>
    <property type="project" value="UniProtKB-KW"/>
</dbReference>
<dbReference type="Pfam" id="PF01614">
    <property type="entry name" value="IclR_C"/>
    <property type="match status" value="1"/>
</dbReference>
<dbReference type="PANTHER" id="PTHR30136:SF35">
    <property type="entry name" value="HTH-TYPE TRANSCRIPTIONAL REGULATOR RV1719"/>
    <property type="match status" value="1"/>
</dbReference>
<sequence>MGPDAHAGADAAAEPTKGTRYRIEALAKGLEVLRLFDESTTTLKLREISERTGIPTPTAFRVVATLEEGGFLERLPDGGLRPGLSVLTLGSAALRGSTLVQVGEQPLRALAETLGETVNLGVLRGSDVLYLARIRNRDLVTANIQVGSTLPAPLTSMGKALLAYLPDAEIARVLEGFDFAQATGPNASRSLAELLDRLHATRAQGYAVQDEEVAAGLRSVAVPVFATGDTPVAAVNIAVAAARHDLATLEGPLLGALRATAESISLRLRAG</sequence>
<dbReference type="RefSeq" id="WP_295574063.1">
    <property type="nucleotide sequence ID" value="NZ_FLQR01000002.1"/>
</dbReference>
<dbReference type="GO" id="GO:0045892">
    <property type="term" value="P:negative regulation of DNA-templated transcription"/>
    <property type="evidence" value="ECO:0007669"/>
    <property type="project" value="TreeGrafter"/>
</dbReference>
<protein>
    <submittedName>
        <fullName evidence="6">Putative Uncharacterized HTH-type transcriptional regulator YagI</fullName>
    </submittedName>
</protein>
<keyword evidence="1" id="KW-0805">Transcription regulation</keyword>
<dbReference type="Gene3D" id="3.30.450.40">
    <property type="match status" value="1"/>
</dbReference>
<evidence type="ECO:0000256" key="1">
    <source>
        <dbReference type="ARBA" id="ARBA00023015"/>
    </source>
</evidence>
<evidence type="ECO:0000259" key="5">
    <source>
        <dbReference type="PROSITE" id="PS51078"/>
    </source>
</evidence>
<dbReference type="PROSITE" id="PS51077">
    <property type="entry name" value="HTH_ICLR"/>
    <property type="match status" value="1"/>
</dbReference>
<feature type="domain" description="HTH iclR-type" evidence="4">
    <location>
        <begin position="23"/>
        <end position="84"/>
    </location>
</feature>
<dbReference type="EMBL" id="FLQR01000002">
    <property type="protein sequence ID" value="SBS71198.1"/>
    <property type="molecule type" value="Genomic_DNA"/>
</dbReference>